<protein>
    <submittedName>
        <fullName evidence="5">Heat shock protein 70</fullName>
    </submittedName>
</protein>
<reference evidence="5" key="1">
    <citation type="submission" date="2022-11" db="UniProtKB">
        <authorList>
            <consortium name="WormBaseParasite"/>
        </authorList>
    </citation>
    <scope>IDENTIFICATION</scope>
</reference>
<dbReference type="InterPro" id="IPR013126">
    <property type="entry name" value="Hsp_70_fam"/>
</dbReference>
<organism evidence="4 5">
    <name type="scientific">Panagrolaimus superbus</name>
    <dbReference type="NCBI Taxonomy" id="310955"/>
    <lineage>
        <taxon>Eukaryota</taxon>
        <taxon>Metazoa</taxon>
        <taxon>Ecdysozoa</taxon>
        <taxon>Nematoda</taxon>
        <taxon>Chromadorea</taxon>
        <taxon>Rhabditida</taxon>
        <taxon>Tylenchina</taxon>
        <taxon>Panagrolaimomorpha</taxon>
        <taxon>Panagrolaimoidea</taxon>
        <taxon>Panagrolaimidae</taxon>
        <taxon>Panagrolaimus</taxon>
    </lineage>
</organism>
<dbReference type="Gene3D" id="3.90.640.10">
    <property type="entry name" value="Actin, Chain A, domain 4"/>
    <property type="match status" value="1"/>
</dbReference>
<dbReference type="WBParaSite" id="PSU_v2.g1913.t1">
    <property type="protein sequence ID" value="PSU_v2.g1913.t1"/>
    <property type="gene ID" value="PSU_v2.g1913"/>
</dbReference>
<dbReference type="GO" id="GO:0006950">
    <property type="term" value="P:response to stress"/>
    <property type="evidence" value="ECO:0007669"/>
    <property type="project" value="UniProtKB-ARBA"/>
</dbReference>
<dbReference type="PROSITE" id="PS00297">
    <property type="entry name" value="HSP70_1"/>
    <property type="match status" value="1"/>
</dbReference>
<dbReference type="Proteomes" id="UP000887577">
    <property type="component" value="Unplaced"/>
</dbReference>
<evidence type="ECO:0000313" key="4">
    <source>
        <dbReference type="Proteomes" id="UP000887577"/>
    </source>
</evidence>
<dbReference type="PRINTS" id="PR00301">
    <property type="entry name" value="HEATSHOCK70"/>
</dbReference>
<sequence>MALKFAAAADTMGIDLGTSKCCAAVNRRNGIEAVALDYKGERLLPSFVSFDEKKPICGNLVIDRLRNFSNFTVFDSKRIIGRKMGDIVLEEIWPFGIIEKDGKIFMSVKKVNGKGCVSAEEVAAILLKKVKEESEKFQGKKLADVVITVPAAFTKAQKDATIEAAKLAGFKEVKLLPEPIAAAFAYFINRPIPNNSTVLLFDLGGGTLDVCIFKIINDQICIISNTGDSKLGGRDFDTILINHFKNQLSTKYNITLLSKRNYQMMTTCQKIKETLSVMDKSL</sequence>
<dbReference type="SUPFAM" id="SSF53067">
    <property type="entry name" value="Actin-like ATPase domain"/>
    <property type="match status" value="2"/>
</dbReference>
<comment type="similarity">
    <text evidence="1">Belongs to the heat shock protein 70 family.</text>
</comment>
<accession>A0A914YFQ5</accession>
<dbReference type="GO" id="GO:0005524">
    <property type="term" value="F:ATP binding"/>
    <property type="evidence" value="ECO:0007669"/>
    <property type="project" value="UniProtKB-KW"/>
</dbReference>
<keyword evidence="4" id="KW-1185">Reference proteome</keyword>
<dbReference type="Gene3D" id="3.30.420.40">
    <property type="match status" value="2"/>
</dbReference>
<dbReference type="InterPro" id="IPR043129">
    <property type="entry name" value="ATPase_NBD"/>
</dbReference>
<evidence type="ECO:0000256" key="2">
    <source>
        <dbReference type="ARBA" id="ARBA00022741"/>
    </source>
</evidence>
<dbReference type="InterPro" id="IPR018181">
    <property type="entry name" value="Heat_shock_70_CS"/>
</dbReference>
<proteinExistence type="inferred from homology"/>
<name>A0A914YFQ5_9BILA</name>
<evidence type="ECO:0000256" key="3">
    <source>
        <dbReference type="ARBA" id="ARBA00022840"/>
    </source>
</evidence>
<dbReference type="AlphaFoldDB" id="A0A914YFQ5"/>
<dbReference type="Gene3D" id="3.30.30.30">
    <property type="match status" value="1"/>
</dbReference>
<dbReference type="GO" id="GO:0140662">
    <property type="term" value="F:ATP-dependent protein folding chaperone"/>
    <property type="evidence" value="ECO:0007669"/>
    <property type="project" value="InterPro"/>
</dbReference>
<evidence type="ECO:0000313" key="5">
    <source>
        <dbReference type="WBParaSite" id="PSU_v2.g1913.t1"/>
    </source>
</evidence>
<dbReference type="Pfam" id="PF00012">
    <property type="entry name" value="HSP70"/>
    <property type="match status" value="1"/>
</dbReference>
<dbReference type="PANTHER" id="PTHR19375">
    <property type="entry name" value="HEAT SHOCK PROTEIN 70KDA"/>
    <property type="match status" value="1"/>
</dbReference>
<keyword evidence="3" id="KW-0067">ATP-binding</keyword>
<evidence type="ECO:0000256" key="1">
    <source>
        <dbReference type="ARBA" id="ARBA00007381"/>
    </source>
</evidence>
<keyword evidence="2" id="KW-0547">Nucleotide-binding</keyword>